<organism evidence="1 2">
    <name type="scientific">Sphagnum jensenii</name>
    <dbReference type="NCBI Taxonomy" id="128206"/>
    <lineage>
        <taxon>Eukaryota</taxon>
        <taxon>Viridiplantae</taxon>
        <taxon>Streptophyta</taxon>
        <taxon>Embryophyta</taxon>
        <taxon>Bryophyta</taxon>
        <taxon>Sphagnophytina</taxon>
        <taxon>Sphagnopsida</taxon>
        <taxon>Sphagnales</taxon>
        <taxon>Sphagnaceae</taxon>
        <taxon>Sphagnum</taxon>
    </lineage>
</organism>
<dbReference type="Proteomes" id="UP001497444">
    <property type="component" value="Unassembled WGS sequence"/>
</dbReference>
<gene>
    <name evidence="1" type="ORF">CSSPJE1EN1_LOCUS26325</name>
</gene>
<sequence>MSKLKELKLQVETKLARELYKKMENILGNDFSFHLVTVMIDETWNSASAEQREAWRSKAHTFSLEKVSKSSSAHQSTTEPTLS</sequence>
<name>A0ABP0VBP8_9BRYO</name>
<evidence type="ECO:0000313" key="2">
    <source>
        <dbReference type="Proteomes" id="UP001497444"/>
    </source>
</evidence>
<accession>A0ABP0VBP8</accession>
<evidence type="ECO:0000313" key="1">
    <source>
        <dbReference type="EMBL" id="CAK9250947.1"/>
    </source>
</evidence>
<keyword evidence="2" id="KW-1185">Reference proteome</keyword>
<reference evidence="1" key="1">
    <citation type="submission" date="2024-02" db="EMBL/GenBank/DDBJ databases">
        <authorList>
            <consortium name="ELIXIR-Norway"/>
            <consortium name="Elixir Norway"/>
        </authorList>
    </citation>
    <scope>NUCLEOTIDE SEQUENCE</scope>
</reference>
<proteinExistence type="predicted"/>
<comment type="caution">
    <text evidence="1">The sequence shown here is derived from an EMBL/GenBank/DDBJ whole genome shotgun (WGS) entry which is preliminary data.</text>
</comment>
<protein>
    <submittedName>
        <fullName evidence="1">Uncharacterized protein</fullName>
    </submittedName>
</protein>
<dbReference type="EMBL" id="CAXAQS010000278">
    <property type="protein sequence ID" value="CAK9250947.1"/>
    <property type="molecule type" value="Genomic_DNA"/>
</dbReference>